<dbReference type="CDD" id="cd12797">
    <property type="entry name" value="M23_peptidase"/>
    <property type="match status" value="1"/>
</dbReference>
<accession>A0ABV5JR13</accession>
<dbReference type="Proteomes" id="UP001589700">
    <property type="component" value="Unassembled WGS sequence"/>
</dbReference>
<dbReference type="PANTHER" id="PTHR21666">
    <property type="entry name" value="PEPTIDASE-RELATED"/>
    <property type="match status" value="1"/>
</dbReference>
<gene>
    <name evidence="2" type="ORF">ACFFVD_10125</name>
</gene>
<dbReference type="InterPro" id="IPR016047">
    <property type="entry name" value="M23ase_b-sheet_dom"/>
</dbReference>
<evidence type="ECO:0000313" key="3">
    <source>
        <dbReference type="Proteomes" id="UP001589700"/>
    </source>
</evidence>
<dbReference type="PANTHER" id="PTHR21666:SF270">
    <property type="entry name" value="MUREIN HYDROLASE ACTIVATOR ENVC"/>
    <property type="match status" value="1"/>
</dbReference>
<organism evidence="2 3">
    <name type="scientific">Dietzia aerolata</name>
    <dbReference type="NCBI Taxonomy" id="595984"/>
    <lineage>
        <taxon>Bacteria</taxon>
        <taxon>Bacillati</taxon>
        <taxon>Actinomycetota</taxon>
        <taxon>Actinomycetes</taxon>
        <taxon>Mycobacteriales</taxon>
        <taxon>Dietziaceae</taxon>
        <taxon>Dietzia</taxon>
    </lineage>
</organism>
<protein>
    <submittedName>
        <fullName evidence="2">M23 family metallopeptidase</fullName>
        <ecNumber evidence="2">3.4.24.-</ecNumber>
    </submittedName>
</protein>
<feature type="domain" description="M23ase beta-sheet core" evidence="1">
    <location>
        <begin position="60"/>
        <end position="147"/>
    </location>
</feature>
<dbReference type="RefSeq" id="WP_380023425.1">
    <property type="nucleotide sequence ID" value="NZ_JBHMDY010000004.1"/>
</dbReference>
<dbReference type="Gene3D" id="2.70.70.10">
    <property type="entry name" value="Glucose Permease (Domain IIA)"/>
    <property type="match status" value="1"/>
</dbReference>
<sequence length="184" mass="18412">MATFRFGGLVTLGMAPAVAVSVFVGAVSPAAPIADFLSPLPGAVDPVTAFDPPDRRWAAGHRGIDLAATVLSPVQAPADATVLFAGQVGGKPVVSLDHGGGLRTTYEPVTATVDAGQVVAAGEVIGHLVAGHPGCPVEACLHWGARVASGGPSGDDDDYVNPLGLLADADRPIRLKPTQPGDGV</sequence>
<reference evidence="2 3" key="1">
    <citation type="submission" date="2024-09" db="EMBL/GenBank/DDBJ databases">
        <authorList>
            <person name="Sun Q."/>
            <person name="Mori K."/>
        </authorList>
    </citation>
    <scope>NUCLEOTIDE SEQUENCE [LARGE SCALE GENOMIC DNA]</scope>
    <source>
        <strain evidence="2 3">CCM 7659</strain>
    </source>
</reference>
<keyword evidence="2" id="KW-0378">Hydrolase</keyword>
<comment type="caution">
    <text evidence="2">The sequence shown here is derived from an EMBL/GenBank/DDBJ whole genome shotgun (WGS) entry which is preliminary data.</text>
</comment>
<name>A0ABV5JR13_9ACTN</name>
<dbReference type="InterPro" id="IPR050570">
    <property type="entry name" value="Cell_wall_metabolism_enzyme"/>
</dbReference>
<dbReference type="EC" id="3.4.24.-" evidence="2"/>
<keyword evidence="3" id="KW-1185">Reference proteome</keyword>
<dbReference type="InterPro" id="IPR011055">
    <property type="entry name" value="Dup_hybrid_motif"/>
</dbReference>
<dbReference type="Pfam" id="PF01551">
    <property type="entry name" value="Peptidase_M23"/>
    <property type="match status" value="1"/>
</dbReference>
<dbReference type="GO" id="GO:0016787">
    <property type="term" value="F:hydrolase activity"/>
    <property type="evidence" value="ECO:0007669"/>
    <property type="project" value="UniProtKB-KW"/>
</dbReference>
<proteinExistence type="predicted"/>
<dbReference type="EMBL" id="JBHMDY010000004">
    <property type="protein sequence ID" value="MFB9260160.1"/>
    <property type="molecule type" value="Genomic_DNA"/>
</dbReference>
<evidence type="ECO:0000259" key="1">
    <source>
        <dbReference type="Pfam" id="PF01551"/>
    </source>
</evidence>
<evidence type="ECO:0000313" key="2">
    <source>
        <dbReference type="EMBL" id="MFB9260160.1"/>
    </source>
</evidence>
<dbReference type="SUPFAM" id="SSF51261">
    <property type="entry name" value="Duplicated hybrid motif"/>
    <property type="match status" value="1"/>
</dbReference>